<dbReference type="EMBL" id="CAJVCH010070223">
    <property type="protein sequence ID" value="CAG7720383.1"/>
    <property type="molecule type" value="Genomic_DNA"/>
</dbReference>
<keyword evidence="3" id="KW-1185">Reference proteome</keyword>
<gene>
    <name evidence="2" type="ORF">AFUS01_LOCUS9663</name>
</gene>
<accession>A0A8J2K6R7</accession>
<dbReference type="AlphaFoldDB" id="A0A8J2K6R7"/>
<evidence type="ECO:0000313" key="2">
    <source>
        <dbReference type="EMBL" id="CAG7720383.1"/>
    </source>
</evidence>
<feature type="compositionally biased region" description="Basic and acidic residues" evidence="1">
    <location>
        <begin position="20"/>
        <end position="50"/>
    </location>
</feature>
<name>A0A8J2K6R7_9HEXA</name>
<reference evidence="2" key="1">
    <citation type="submission" date="2021-06" db="EMBL/GenBank/DDBJ databases">
        <authorList>
            <person name="Hodson N. C."/>
            <person name="Mongue J. A."/>
            <person name="Jaron S. K."/>
        </authorList>
    </citation>
    <scope>NUCLEOTIDE SEQUENCE</scope>
</reference>
<feature type="region of interest" description="Disordered" evidence="1">
    <location>
        <begin position="19"/>
        <end position="50"/>
    </location>
</feature>
<organism evidence="2 3">
    <name type="scientific">Allacma fusca</name>
    <dbReference type="NCBI Taxonomy" id="39272"/>
    <lineage>
        <taxon>Eukaryota</taxon>
        <taxon>Metazoa</taxon>
        <taxon>Ecdysozoa</taxon>
        <taxon>Arthropoda</taxon>
        <taxon>Hexapoda</taxon>
        <taxon>Collembola</taxon>
        <taxon>Symphypleona</taxon>
        <taxon>Sminthuridae</taxon>
        <taxon>Allacma</taxon>
    </lineage>
</organism>
<comment type="caution">
    <text evidence="2">The sequence shown here is derived from an EMBL/GenBank/DDBJ whole genome shotgun (WGS) entry which is preliminary data.</text>
</comment>
<evidence type="ECO:0000256" key="1">
    <source>
        <dbReference type="SAM" id="MobiDB-lite"/>
    </source>
</evidence>
<dbReference type="Proteomes" id="UP000708208">
    <property type="component" value="Unassembled WGS sequence"/>
</dbReference>
<evidence type="ECO:0000313" key="3">
    <source>
        <dbReference type="Proteomes" id="UP000708208"/>
    </source>
</evidence>
<sequence>MVSLPLRVCVHVIPQPSKGWDWESNRNPEGETHMKTLRKRESEREGKNEARKLCTTQRKIRLSAQL</sequence>
<protein>
    <submittedName>
        <fullName evidence="2">Uncharacterized protein</fullName>
    </submittedName>
</protein>
<proteinExistence type="predicted"/>